<dbReference type="EMBL" id="JABBFR010000056">
    <property type="protein sequence ID" value="MBT0725760.1"/>
    <property type="molecule type" value="Genomic_DNA"/>
</dbReference>
<dbReference type="Pfam" id="PF13356">
    <property type="entry name" value="Arm-DNA-bind_3"/>
    <property type="match status" value="1"/>
</dbReference>
<keyword evidence="2" id="KW-0229">DNA integration</keyword>
<organism evidence="4 5">
    <name type="scientific">Rosenbergiella gaditana</name>
    <dbReference type="NCBI Taxonomy" id="2726987"/>
    <lineage>
        <taxon>Bacteria</taxon>
        <taxon>Pseudomonadati</taxon>
        <taxon>Pseudomonadota</taxon>
        <taxon>Gammaproteobacteria</taxon>
        <taxon>Enterobacterales</taxon>
        <taxon>Erwiniaceae</taxon>
        <taxon>Rosenbergiella</taxon>
    </lineage>
</organism>
<comment type="caution">
    <text evidence="4">The sequence shown here is derived from an EMBL/GenBank/DDBJ whole genome shotgun (WGS) entry which is preliminary data.</text>
</comment>
<name>A0ABS5T2M2_9GAMM</name>
<dbReference type="Proteomes" id="UP000790096">
    <property type="component" value="Unassembled WGS sequence"/>
</dbReference>
<evidence type="ECO:0000256" key="2">
    <source>
        <dbReference type="ARBA" id="ARBA00022908"/>
    </source>
</evidence>
<evidence type="ECO:0000259" key="3">
    <source>
        <dbReference type="Pfam" id="PF13356"/>
    </source>
</evidence>
<gene>
    <name evidence="4" type="ORF">HH682_15400</name>
</gene>
<dbReference type="InterPro" id="IPR025166">
    <property type="entry name" value="Integrase_DNA_bind_dom"/>
</dbReference>
<dbReference type="InterPro" id="IPR038488">
    <property type="entry name" value="Integrase_DNA-bd_sf"/>
</dbReference>
<dbReference type="PANTHER" id="PTHR30629">
    <property type="entry name" value="PROPHAGE INTEGRASE"/>
    <property type="match status" value="1"/>
</dbReference>
<dbReference type="Gene3D" id="3.30.160.390">
    <property type="entry name" value="Integrase, DNA-binding domain"/>
    <property type="match status" value="1"/>
</dbReference>
<dbReference type="InterPro" id="IPR050808">
    <property type="entry name" value="Phage_Integrase"/>
</dbReference>
<accession>A0ABS5T2M2</accession>
<sequence>MQGLSEIADANGLSVRISPKGVLNFQYRFLWAGKYQRVSIGQYPSVSLKDARNIADELKVLIFSGADPRSYFTKSSSSRAISGCIRHSSSVSSSR</sequence>
<dbReference type="PANTHER" id="PTHR30629:SF2">
    <property type="entry name" value="PROPHAGE INTEGRASE INTS-RELATED"/>
    <property type="match status" value="1"/>
</dbReference>
<keyword evidence="5" id="KW-1185">Reference proteome</keyword>
<proteinExistence type="inferred from homology"/>
<reference evidence="4 5" key="1">
    <citation type="submission" date="2020-04" db="EMBL/GenBank/DDBJ databases">
        <title>Genome sequencing of Rosenbergiella species.</title>
        <authorList>
            <person name="Alvarez-Perez S."/>
            <person name="Lievens B."/>
        </authorList>
    </citation>
    <scope>NUCLEOTIDE SEQUENCE [LARGE SCALE GENOMIC DNA]</scope>
    <source>
        <strain evidence="4 5">S61</strain>
    </source>
</reference>
<evidence type="ECO:0000313" key="5">
    <source>
        <dbReference type="Proteomes" id="UP000790096"/>
    </source>
</evidence>
<protein>
    <submittedName>
        <fullName evidence="4">DUF4102 domain-containing protein</fullName>
    </submittedName>
</protein>
<feature type="domain" description="Integrase DNA-binding" evidence="3">
    <location>
        <begin position="6"/>
        <end position="70"/>
    </location>
</feature>
<evidence type="ECO:0000256" key="1">
    <source>
        <dbReference type="ARBA" id="ARBA00008857"/>
    </source>
</evidence>
<evidence type="ECO:0000313" key="4">
    <source>
        <dbReference type="EMBL" id="MBT0725760.1"/>
    </source>
</evidence>
<comment type="similarity">
    <text evidence="1">Belongs to the 'phage' integrase family.</text>
</comment>